<evidence type="ECO:0000256" key="5">
    <source>
        <dbReference type="SAM" id="Coils"/>
    </source>
</evidence>
<dbReference type="Pfam" id="PF00856">
    <property type="entry name" value="SET"/>
    <property type="match status" value="1"/>
</dbReference>
<dbReference type="Gene3D" id="6.10.140.2220">
    <property type="match status" value="1"/>
</dbReference>
<keyword evidence="1" id="KW-0479">Metal-binding</keyword>
<dbReference type="GO" id="GO:0008270">
    <property type="term" value="F:zinc ion binding"/>
    <property type="evidence" value="ECO:0007669"/>
    <property type="project" value="UniProtKB-KW"/>
</dbReference>
<dbReference type="SUPFAM" id="SSF144232">
    <property type="entry name" value="HIT/MYND zinc finger-like"/>
    <property type="match status" value="1"/>
</dbReference>
<dbReference type="InterPro" id="IPR002893">
    <property type="entry name" value="Znf_MYND"/>
</dbReference>
<keyword evidence="3" id="KW-0862">Zinc</keyword>
<keyword evidence="5" id="KW-0175">Coiled coil</keyword>
<dbReference type="OrthoDB" id="5945798at2759"/>
<dbReference type="Gene3D" id="1.25.40.10">
    <property type="entry name" value="Tetratricopeptide repeat domain"/>
    <property type="match status" value="1"/>
</dbReference>
<dbReference type="Pfam" id="PF01753">
    <property type="entry name" value="zf-MYND"/>
    <property type="match status" value="1"/>
</dbReference>
<sequence>MQGSLWLPKNVELVPHPTARDKTIAKVDIKAGACILSTPSFAFILLESEKGRRCDNCFRLPSEGSPLKRCAGCGSYWYCDAQCQTVQWKVHHKKICKLFNSYISSLAYQALAAHEKQDAILLSHAIARMSVLPTPYSIEESTLATVLLSLLPRPDESAVTPVICPIKPFPSDQLLRKLYSRFSNNNFAVHSHLTSIGHGIFPVASRLFNHSCIPNAAAKYMLSPTRSIVMEVVALRNIISGEEICLPYLDPALLQTREQILEISYGFKCNCSSCFFLGQLGPLKEVPTDSNELSSLESQLRAFVAFDSMSATSLPAISIEALPPALRCFLRESYMATLSEIFSKASHEGQYDVALESGITLLALYLIIYPTNYPQIGMHLLELAKTAWNAKILSNEANDAENQALKKQVKVFLALASQALTILGKEGDTDGPLQEVAILQNLVRNE</sequence>
<dbReference type="Gene3D" id="2.170.270.10">
    <property type="entry name" value="SET domain"/>
    <property type="match status" value="1"/>
</dbReference>
<dbReference type="AlphaFoldDB" id="A0A409XLM7"/>
<dbReference type="SUPFAM" id="SSF82199">
    <property type="entry name" value="SET domain"/>
    <property type="match status" value="1"/>
</dbReference>
<keyword evidence="9" id="KW-1185">Reference proteome</keyword>
<dbReference type="Gene3D" id="1.10.220.160">
    <property type="match status" value="1"/>
</dbReference>
<dbReference type="InterPro" id="IPR001214">
    <property type="entry name" value="SET_dom"/>
</dbReference>
<name>A0A409XLM7_PSICY</name>
<dbReference type="InterPro" id="IPR011990">
    <property type="entry name" value="TPR-like_helical_dom_sf"/>
</dbReference>
<proteinExistence type="predicted"/>
<feature type="domain" description="MYND-type" evidence="7">
    <location>
        <begin position="54"/>
        <end position="96"/>
    </location>
</feature>
<dbReference type="GO" id="GO:0005634">
    <property type="term" value="C:nucleus"/>
    <property type="evidence" value="ECO:0007669"/>
    <property type="project" value="TreeGrafter"/>
</dbReference>
<feature type="domain" description="SET" evidence="6">
    <location>
        <begin position="9"/>
        <end position="249"/>
    </location>
</feature>
<dbReference type="InterPro" id="IPR046341">
    <property type="entry name" value="SET_dom_sf"/>
</dbReference>
<dbReference type="PROSITE" id="PS50865">
    <property type="entry name" value="ZF_MYND_2"/>
    <property type="match status" value="1"/>
</dbReference>
<evidence type="ECO:0008006" key="10">
    <source>
        <dbReference type="Google" id="ProtNLM"/>
    </source>
</evidence>
<keyword evidence="2 4" id="KW-0863">Zinc-finger</keyword>
<dbReference type="InterPro" id="IPR050869">
    <property type="entry name" value="H3K4_H4K5_MeTrfase"/>
</dbReference>
<evidence type="ECO:0000256" key="1">
    <source>
        <dbReference type="ARBA" id="ARBA00022723"/>
    </source>
</evidence>
<evidence type="ECO:0000256" key="2">
    <source>
        <dbReference type="ARBA" id="ARBA00022771"/>
    </source>
</evidence>
<dbReference type="Proteomes" id="UP000283269">
    <property type="component" value="Unassembled WGS sequence"/>
</dbReference>
<evidence type="ECO:0000256" key="4">
    <source>
        <dbReference type="PROSITE-ProRule" id="PRU00134"/>
    </source>
</evidence>
<dbReference type="PANTHER" id="PTHR12197">
    <property type="entry name" value="HISTONE-LYSINE N-METHYLTRANSFERASE SMYD"/>
    <property type="match status" value="1"/>
</dbReference>
<protein>
    <recommendedName>
        <fullName evidence="10">MYND-type domain-containing protein</fullName>
    </recommendedName>
</protein>
<dbReference type="STRING" id="93625.A0A409XLM7"/>
<evidence type="ECO:0000259" key="7">
    <source>
        <dbReference type="PROSITE" id="PS50865"/>
    </source>
</evidence>
<dbReference type="CDD" id="cd20071">
    <property type="entry name" value="SET_SMYD"/>
    <property type="match status" value="1"/>
</dbReference>
<reference evidence="8 9" key="1">
    <citation type="journal article" date="2018" name="Evol. Lett.">
        <title>Horizontal gene cluster transfer increased hallucinogenic mushroom diversity.</title>
        <authorList>
            <person name="Reynolds H.T."/>
            <person name="Vijayakumar V."/>
            <person name="Gluck-Thaler E."/>
            <person name="Korotkin H.B."/>
            <person name="Matheny P.B."/>
            <person name="Slot J.C."/>
        </authorList>
    </citation>
    <scope>NUCLEOTIDE SEQUENCE [LARGE SCALE GENOMIC DNA]</scope>
    <source>
        <strain evidence="8 9">2631</strain>
    </source>
</reference>
<evidence type="ECO:0000259" key="6">
    <source>
        <dbReference type="PROSITE" id="PS50280"/>
    </source>
</evidence>
<comment type="caution">
    <text evidence="8">The sequence shown here is derived from an EMBL/GenBank/DDBJ whole genome shotgun (WGS) entry which is preliminary data.</text>
</comment>
<gene>
    <name evidence="8" type="ORF">CVT25_012871</name>
</gene>
<dbReference type="InParanoid" id="A0A409XLM7"/>
<evidence type="ECO:0000313" key="9">
    <source>
        <dbReference type="Proteomes" id="UP000283269"/>
    </source>
</evidence>
<dbReference type="EMBL" id="NHYD01001265">
    <property type="protein sequence ID" value="PPQ91658.1"/>
    <property type="molecule type" value="Genomic_DNA"/>
</dbReference>
<feature type="coiled-coil region" evidence="5">
    <location>
        <begin position="383"/>
        <end position="410"/>
    </location>
</feature>
<dbReference type="PANTHER" id="PTHR12197:SF251">
    <property type="entry name" value="EG:BACR7C10.4 PROTEIN"/>
    <property type="match status" value="1"/>
</dbReference>
<evidence type="ECO:0000256" key="3">
    <source>
        <dbReference type="ARBA" id="ARBA00022833"/>
    </source>
</evidence>
<dbReference type="PROSITE" id="PS01360">
    <property type="entry name" value="ZF_MYND_1"/>
    <property type="match status" value="1"/>
</dbReference>
<evidence type="ECO:0000313" key="8">
    <source>
        <dbReference type="EMBL" id="PPQ91658.1"/>
    </source>
</evidence>
<organism evidence="8 9">
    <name type="scientific">Psilocybe cyanescens</name>
    <dbReference type="NCBI Taxonomy" id="93625"/>
    <lineage>
        <taxon>Eukaryota</taxon>
        <taxon>Fungi</taxon>
        <taxon>Dikarya</taxon>
        <taxon>Basidiomycota</taxon>
        <taxon>Agaricomycotina</taxon>
        <taxon>Agaricomycetes</taxon>
        <taxon>Agaricomycetidae</taxon>
        <taxon>Agaricales</taxon>
        <taxon>Agaricineae</taxon>
        <taxon>Strophariaceae</taxon>
        <taxon>Psilocybe</taxon>
    </lineage>
</organism>
<dbReference type="PROSITE" id="PS50280">
    <property type="entry name" value="SET"/>
    <property type="match status" value="1"/>
</dbReference>
<accession>A0A409XLM7</accession>